<organism evidence="7 8">
    <name type="scientific">Paralvinella palmiformis</name>
    <dbReference type="NCBI Taxonomy" id="53620"/>
    <lineage>
        <taxon>Eukaryota</taxon>
        <taxon>Metazoa</taxon>
        <taxon>Spiralia</taxon>
        <taxon>Lophotrochozoa</taxon>
        <taxon>Annelida</taxon>
        <taxon>Polychaeta</taxon>
        <taxon>Sedentaria</taxon>
        <taxon>Canalipalpata</taxon>
        <taxon>Terebellida</taxon>
        <taxon>Terebelliformia</taxon>
        <taxon>Alvinellidae</taxon>
        <taxon>Paralvinella</taxon>
    </lineage>
</organism>
<evidence type="ECO:0000313" key="8">
    <source>
        <dbReference type="Proteomes" id="UP001208570"/>
    </source>
</evidence>
<dbReference type="EMBL" id="JAODUP010001227">
    <property type="protein sequence ID" value="KAK2140853.1"/>
    <property type="molecule type" value="Genomic_DNA"/>
</dbReference>
<evidence type="ECO:0000256" key="1">
    <source>
        <dbReference type="ARBA" id="ARBA00001913"/>
    </source>
</evidence>
<comment type="cofactor">
    <cofactor evidence="1">
        <name>Ca(2+)</name>
        <dbReference type="ChEBI" id="CHEBI:29108"/>
    </cofactor>
</comment>
<keyword evidence="3" id="KW-0479">Metal-binding</keyword>
<dbReference type="Proteomes" id="UP001208570">
    <property type="component" value="Unassembled WGS sequence"/>
</dbReference>
<name>A0AAD9IUK8_9ANNE</name>
<reference evidence="7" key="1">
    <citation type="journal article" date="2023" name="Mol. Biol. Evol.">
        <title>Third-Generation Sequencing Reveals the Adaptive Role of the Epigenome in Three Deep-Sea Polychaetes.</title>
        <authorList>
            <person name="Perez M."/>
            <person name="Aroh O."/>
            <person name="Sun Y."/>
            <person name="Lan Y."/>
            <person name="Juniper S.K."/>
            <person name="Young C.R."/>
            <person name="Angers B."/>
            <person name="Qian P.Y."/>
        </authorList>
    </citation>
    <scope>NUCLEOTIDE SEQUENCE</scope>
    <source>
        <strain evidence="7">P08H-3</strain>
    </source>
</reference>
<evidence type="ECO:0000313" key="7">
    <source>
        <dbReference type="EMBL" id="KAK2140853.1"/>
    </source>
</evidence>
<keyword evidence="5" id="KW-0325">Glycoprotein</keyword>
<dbReference type="AlphaFoldDB" id="A0AAD9IUK8"/>
<keyword evidence="8" id="KW-1185">Reference proteome</keyword>
<dbReference type="GO" id="GO:0046872">
    <property type="term" value="F:metal ion binding"/>
    <property type="evidence" value="ECO:0007669"/>
    <property type="project" value="UniProtKB-KW"/>
</dbReference>
<gene>
    <name evidence="7" type="ORF">LSH36_1227g00036</name>
</gene>
<dbReference type="SUPFAM" id="SSF53649">
    <property type="entry name" value="Alkaline phosphatase-like"/>
    <property type="match status" value="2"/>
</dbReference>
<dbReference type="GO" id="GO:0008484">
    <property type="term" value="F:sulfuric ester hydrolase activity"/>
    <property type="evidence" value="ECO:0007669"/>
    <property type="project" value="InterPro"/>
</dbReference>
<protein>
    <recommendedName>
        <fullName evidence="6">Sulfatase N-terminal domain-containing protein</fullName>
    </recommendedName>
</protein>
<feature type="domain" description="Sulfatase N-terminal" evidence="6">
    <location>
        <begin position="10"/>
        <end position="371"/>
    </location>
</feature>
<dbReference type="CDD" id="cd16029">
    <property type="entry name" value="4-S"/>
    <property type="match status" value="1"/>
</dbReference>
<dbReference type="InterPro" id="IPR000917">
    <property type="entry name" value="Sulfatase_N"/>
</dbReference>
<dbReference type="Pfam" id="PF00884">
    <property type="entry name" value="Sulfatase"/>
    <property type="match status" value="1"/>
</dbReference>
<dbReference type="InterPro" id="IPR017850">
    <property type="entry name" value="Alkaline_phosphatase_core_sf"/>
</dbReference>
<accession>A0AAD9IUK8</accession>
<comment type="caution">
    <text evidence="7">The sequence shown here is derived from an EMBL/GenBank/DDBJ whole genome shotgun (WGS) entry which is preliminary data.</text>
</comment>
<dbReference type="PANTHER" id="PTHR10342:SF273">
    <property type="entry name" value="RE14504P"/>
    <property type="match status" value="1"/>
</dbReference>
<sequence length="603" mass="68781">MTRHTITLLIVDWGWNDVSFHGSKQIPTPNLDILAYDGILLNNYYVQPICTPTRAALLTSRYPIRTGLQHSVIVSSAPYGLGLNETLLSQYLKELDYSTHIVGKWHLGFFAKEYTPLYRSFDSHFGYYNGAEDYLTHIAGVVASWHLGYHASPYTPTYRGFDSHFGYYQGCGDYYDHTYTNNAKRDPKQWGLDFRKDMKVDYTDFGQYSTELFSGEAERIIENHNKNKPLFLYLPHQAVHSGNPGTKHPLEAPWKYQEKFQYIKHPGRRMFAAMVSALDDAVGNVTKALHRCGMLNNTIIVFSTDNGGPSAGFDFNFASNWPLRGLKSTLWEGGTRATGFIWSPLLEKSRYHSRHMMHVVDWLPTLLSAAGFDMNRLPSNLDGIDQWTVLSRKTSSARTEFLYNIDPKEPTAAIRIRDMKLIYGLGSTALFDGWYRPEQLAKNVNISYMDTGDLDDPYLNPYNKLIVDTDGAKNMPDQAHDAHTESAPDDMFHSDLVSILADIGRYNITPSPAILNCSHRPANYSTNCKPAVKPCLFDVIKDPCEFNNIAKQRPDIVKRLFSRIVLYKRYMVAPKNKKPDPRGFPYYHNGVWVPWIKLTDGKQ</sequence>
<proteinExistence type="inferred from homology"/>
<dbReference type="PANTHER" id="PTHR10342">
    <property type="entry name" value="ARYLSULFATASE"/>
    <property type="match status" value="1"/>
</dbReference>
<evidence type="ECO:0000256" key="4">
    <source>
        <dbReference type="ARBA" id="ARBA00022837"/>
    </source>
</evidence>
<evidence type="ECO:0000259" key="6">
    <source>
        <dbReference type="Pfam" id="PF00884"/>
    </source>
</evidence>
<dbReference type="InterPro" id="IPR047115">
    <property type="entry name" value="ARSB"/>
</dbReference>
<evidence type="ECO:0000256" key="5">
    <source>
        <dbReference type="ARBA" id="ARBA00023180"/>
    </source>
</evidence>
<dbReference type="Gene3D" id="3.40.720.10">
    <property type="entry name" value="Alkaline Phosphatase, subunit A"/>
    <property type="match status" value="2"/>
</dbReference>
<comment type="similarity">
    <text evidence="2">Belongs to the sulfatase family.</text>
</comment>
<keyword evidence="4" id="KW-0106">Calcium</keyword>
<evidence type="ECO:0000256" key="2">
    <source>
        <dbReference type="ARBA" id="ARBA00008779"/>
    </source>
</evidence>
<evidence type="ECO:0000256" key="3">
    <source>
        <dbReference type="ARBA" id="ARBA00022723"/>
    </source>
</evidence>